<dbReference type="AlphaFoldDB" id="A0A382V960"/>
<sequence>MLRGGLDGLSAVPAIGDKKFEKYRKNLYGEYSKDVFKISADFGLHPRLEYFNILYGRNEAAVVHATNTPYVDRSHFDGQDVMMSGGLRPYAVKTGWLGRGMITANIMEVGLTLSLPMPLLLRGAEQKDNYFPAEGIIPKDATLEKLISAYRNDDDMKTVMENIRRRPVSHFFGENDTKDLAKHTGRILKDELGPNVAVFDMDG</sequence>
<gene>
    <name evidence="1" type="ORF">METZ01_LOCUS395854</name>
</gene>
<reference evidence="1" key="1">
    <citation type="submission" date="2018-05" db="EMBL/GenBank/DDBJ databases">
        <authorList>
            <person name="Lanie J.A."/>
            <person name="Ng W.-L."/>
            <person name="Kazmierczak K.M."/>
            <person name="Andrzejewski T.M."/>
            <person name="Davidsen T.M."/>
            <person name="Wayne K.J."/>
            <person name="Tettelin H."/>
            <person name="Glass J.I."/>
            <person name="Rusch D."/>
            <person name="Podicherti R."/>
            <person name="Tsui H.-C.T."/>
            <person name="Winkler M.E."/>
        </authorList>
    </citation>
    <scope>NUCLEOTIDE SEQUENCE</scope>
</reference>
<evidence type="ECO:0000313" key="1">
    <source>
        <dbReference type="EMBL" id="SVD43000.1"/>
    </source>
</evidence>
<dbReference type="EMBL" id="UINC01150116">
    <property type="protein sequence ID" value="SVD43000.1"/>
    <property type="molecule type" value="Genomic_DNA"/>
</dbReference>
<name>A0A382V960_9ZZZZ</name>
<accession>A0A382V960</accession>
<feature type="non-terminal residue" evidence="1">
    <location>
        <position position="203"/>
    </location>
</feature>
<proteinExistence type="predicted"/>
<protein>
    <submittedName>
        <fullName evidence="1">Uncharacterized protein</fullName>
    </submittedName>
</protein>
<organism evidence="1">
    <name type="scientific">marine metagenome</name>
    <dbReference type="NCBI Taxonomy" id="408172"/>
    <lineage>
        <taxon>unclassified sequences</taxon>
        <taxon>metagenomes</taxon>
        <taxon>ecological metagenomes</taxon>
    </lineage>
</organism>